<dbReference type="EMBL" id="QAOI01000006">
    <property type="protein sequence ID" value="PTQ77752.1"/>
    <property type="molecule type" value="Genomic_DNA"/>
</dbReference>
<dbReference type="Pfam" id="PF13310">
    <property type="entry name" value="Virulence_RhuM"/>
    <property type="match status" value="1"/>
</dbReference>
<evidence type="ECO:0000313" key="2">
    <source>
        <dbReference type="Proteomes" id="UP000244128"/>
    </source>
</evidence>
<accession>A0A2T5I1N7</accession>
<gene>
    <name evidence="1" type="ORF">C8R26_10699</name>
</gene>
<comment type="caution">
    <text evidence="1">The sequence shown here is derived from an EMBL/GenBank/DDBJ whole genome shotgun (WGS) entry which is preliminary data.</text>
</comment>
<dbReference type="InterPro" id="IPR011204">
    <property type="entry name" value="Virulence_RhuM-like"/>
</dbReference>
<dbReference type="PANTHER" id="PTHR35810">
    <property type="entry name" value="CYTOPLASMIC PROTEIN-RELATED"/>
    <property type="match status" value="1"/>
</dbReference>
<evidence type="ECO:0000313" key="1">
    <source>
        <dbReference type="EMBL" id="PTQ77752.1"/>
    </source>
</evidence>
<reference evidence="1 2" key="1">
    <citation type="submission" date="2018-04" db="EMBL/GenBank/DDBJ databases">
        <title>Active sludge and wastewater microbial communities from Klosterneuburg, Austria.</title>
        <authorList>
            <person name="Wagner M."/>
        </authorList>
    </citation>
    <scope>NUCLEOTIDE SEQUENCE [LARGE SCALE GENOMIC DNA]</scope>
    <source>
        <strain evidence="1 2">Nm49</strain>
    </source>
</reference>
<organism evidence="1 2">
    <name type="scientific">Nitrosomonas oligotropha</name>
    <dbReference type="NCBI Taxonomy" id="42354"/>
    <lineage>
        <taxon>Bacteria</taxon>
        <taxon>Pseudomonadati</taxon>
        <taxon>Pseudomonadota</taxon>
        <taxon>Betaproteobacteria</taxon>
        <taxon>Nitrosomonadales</taxon>
        <taxon>Nitrosomonadaceae</taxon>
        <taxon>Nitrosomonas</taxon>
    </lineage>
</organism>
<sequence length="252" mass="28745">MTDQDKPDEKQAITISEGAESPFLLYVGGDEKVHVRVLIHAEMLWLPQRQMAELFQTTPDNIGLHLKNIFAEGELAESATTEDFSVVQNEGGRTVRRTLKHYSLDAIIAVGYRVSSKRATQFRIWATQILKEYIRKGFVLDDERLKQGKQVFGEDYFQELLERVRSIRASERRIYQQITDIFAECSVDYDPKSDITQNFYAMVQNKFHFAITGQTAAEIIDAKADRNALHMGLLTWKNAPNGRILASDVTIA</sequence>
<dbReference type="Proteomes" id="UP000244128">
    <property type="component" value="Unassembled WGS sequence"/>
</dbReference>
<proteinExistence type="predicted"/>
<dbReference type="PANTHER" id="PTHR35810:SF1">
    <property type="entry name" value="CYTOPLASMIC PROTEIN"/>
    <property type="match status" value="1"/>
</dbReference>
<name>A0A2T5I1N7_9PROT</name>
<protein>
    <submittedName>
        <fullName evidence="1">Virulence RhuM family protein</fullName>
    </submittedName>
</protein>
<dbReference type="AlphaFoldDB" id="A0A2T5I1N7"/>